<organism evidence="2 3">
    <name type="scientific">Trema orientale</name>
    <name type="common">Charcoal tree</name>
    <name type="synonym">Celtis orientalis</name>
    <dbReference type="NCBI Taxonomy" id="63057"/>
    <lineage>
        <taxon>Eukaryota</taxon>
        <taxon>Viridiplantae</taxon>
        <taxon>Streptophyta</taxon>
        <taxon>Embryophyta</taxon>
        <taxon>Tracheophyta</taxon>
        <taxon>Spermatophyta</taxon>
        <taxon>Magnoliopsida</taxon>
        <taxon>eudicotyledons</taxon>
        <taxon>Gunneridae</taxon>
        <taxon>Pentapetalae</taxon>
        <taxon>rosids</taxon>
        <taxon>fabids</taxon>
        <taxon>Rosales</taxon>
        <taxon>Cannabaceae</taxon>
        <taxon>Trema</taxon>
    </lineage>
</organism>
<comment type="caution">
    <text evidence="2">The sequence shown here is derived from an EMBL/GenBank/DDBJ whole genome shotgun (WGS) entry which is preliminary data.</text>
</comment>
<proteinExistence type="predicted"/>
<evidence type="ECO:0000313" key="3">
    <source>
        <dbReference type="Proteomes" id="UP000237000"/>
    </source>
</evidence>
<reference evidence="3" key="1">
    <citation type="submission" date="2016-06" db="EMBL/GenBank/DDBJ databases">
        <title>Parallel loss of symbiosis genes in relatives of nitrogen-fixing non-legume Parasponia.</title>
        <authorList>
            <person name="Van Velzen R."/>
            <person name="Holmer R."/>
            <person name="Bu F."/>
            <person name="Rutten L."/>
            <person name="Van Zeijl A."/>
            <person name="Liu W."/>
            <person name="Santuari L."/>
            <person name="Cao Q."/>
            <person name="Sharma T."/>
            <person name="Shen D."/>
            <person name="Roswanjaya Y."/>
            <person name="Wardhani T."/>
            <person name="Kalhor M.S."/>
            <person name="Jansen J."/>
            <person name="Van den Hoogen J."/>
            <person name="Gungor B."/>
            <person name="Hartog M."/>
            <person name="Hontelez J."/>
            <person name="Verver J."/>
            <person name="Yang W.-C."/>
            <person name="Schijlen E."/>
            <person name="Repin R."/>
            <person name="Schilthuizen M."/>
            <person name="Schranz E."/>
            <person name="Heidstra R."/>
            <person name="Miyata K."/>
            <person name="Fedorova E."/>
            <person name="Kohlen W."/>
            <person name="Bisseling T."/>
            <person name="Smit S."/>
            <person name="Geurts R."/>
        </authorList>
    </citation>
    <scope>NUCLEOTIDE SEQUENCE [LARGE SCALE GENOMIC DNA]</scope>
    <source>
        <strain evidence="3">cv. RG33-2</strain>
    </source>
</reference>
<dbReference type="Proteomes" id="UP000237000">
    <property type="component" value="Unassembled WGS sequence"/>
</dbReference>
<evidence type="ECO:0000256" key="1">
    <source>
        <dbReference type="SAM" id="MobiDB-lite"/>
    </source>
</evidence>
<gene>
    <name evidence="2" type="ORF">TorRG33x02_093660</name>
</gene>
<accession>A0A2P5FAN3</accession>
<keyword evidence="3" id="KW-1185">Reference proteome</keyword>
<dbReference type="AlphaFoldDB" id="A0A2P5FAN3"/>
<dbReference type="OrthoDB" id="1919713at2759"/>
<sequence>MLLRSSSTPVIGTLLPFSDSPSRDLDAINKNKPIKNAPFLPFFHGVHYHNQSLKPYTCNYSPIQNSSSGFRESDRESRVSGPKSIRRAQSEGNLKKLLLAHEPIDLIEFRNPETETKPGFRRYRSMLRTEPSLSIFNDEFRDPEVGSGQEALQRTVTIGETIEDVNGGGDFSFGKRKMGLIEEEEGEGEPESLDGVQNWGNGEEVIERVGTPPLCIASGLGIGASGFDPSPVDFGESSDMEEYYKKMVDQCPFHPLFLRNYAQFLQSKGDLYGAEEYYSRASLADPEDGEIWMQYANLVWVLYHDQERASSYYKLATEVAPEDSNVLAAYASFLWEIEDDGDEEGAHENHFQVEQREYVNQLNISSPKKEDSSPCLNIAGEIDLPDSIAITDGPFQSGNLEDYYRKMIEENPNSSLFLRNYAKFLYESKGDLQGAEEYYSRAILADPGDGEIMAQYAKLVWEHHRDGQKTLSYFERAVEASPDNSHVLAAYASFLWENEDDEEEDQVKVPLFHGRTVTAANV</sequence>
<dbReference type="InterPro" id="IPR019734">
    <property type="entry name" value="TPR_rpt"/>
</dbReference>
<dbReference type="Gene3D" id="1.25.40.10">
    <property type="entry name" value="Tetratricopeptide repeat domain"/>
    <property type="match status" value="2"/>
</dbReference>
<dbReference type="GO" id="GO:0006396">
    <property type="term" value="P:RNA processing"/>
    <property type="evidence" value="ECO:0007669"/>
    <property type="project" value="InterPro"/>
</dbReference>
<dbReference type="InterPro" id="IPR011990">
    <property type="entry name" value="TPR-like_helical_dom_sf"/>
</dbReference>
<dbReference type="PANTHER" id="PTHR26312">
    <property type="entry name" value="TETRATRICOPEPTIDE REPEAT PROTEIN 5"/>
    <property type="match status" value="1"/>
</dbReference>
<evidence type="ECO:0000313" key="2">
    <source>
        <dbReference type="EMBL" id="PON94853.1"/>
    </source>
</evidence>
<dbReference type="Pfam" id="PF13181">
    <property type="entry name" value="TPR_8"/>
    <property type="match status" value="1"/>
</dbReference>
<dbReference type="STRING" id="63057.A0A2P5FAN3"/>
<dbReference type="PANTHER" id="PTHR26312:SF221">
    <property type="entry name" value="OS04G0510600 PROTEIN"/>
    <property type="match status" value="1"/>
</dbReference>
<dbReference type="SMART" id="SM00386">
    <property type="entry name" value="HAT"/>
    <property type="match status" value="6"/>
</dbReference>
<protein>
    <submittedName>
        <fullName evidence="2">Signal transduction response regulator</fullName>
    </submittedName>
</protein>
<dbReference type="InParanoid" id="A0A2P5FAN3"/>
<dbReference type="EMBL" id="JXTC01000048">
    <property type="protein sequence ID" value="PON94853.1"/>
    <property type="molecule type" value="Genomic_DNA"/>
</dbReference>
<name>A0A2P5FAN3_TREOI</name>
<dbReference type="InterPro" id="IPR003107">
    <property type="entry name" value="HAT"/>
</dbReference>
<feature type="region of interest" description="Disordered" evidence="1">
    <location>
        <begin position="65"/>
        <end position="87"/>
    </location>
</feature>
<dbReference type="SUPFAM" id="SSF48452">
    <property type="entry name" value="TPR-like"/>
    <property type="match status" value="1"/>
</dbReference>